<keyword evidence="4" id="KW-1185">Reference proteome</keyword>
<dbReference type="InterPro" id="IPR036236">
    <property type="entry name" value="Znf_C2H2_sf"/>
</dbReference>
<evidence type="ECO:0000313" key="4">
    <source>
        <dbReference type="Proteomes" id="UP001652700"/>
    </source>
</evidence>
<organism evidence="3 4">
    <name type="scientific">Diabrotica virgifera virgifera</name>
    <name type="common">western corn rootworm</name>
    <dbReference type="NCBI Taxonomy" id="50390"/>
    <lineage>
        <taxon>Eukaryota</taxon>
        <taxon>Metazoa</taxon>
        <taxon>Ecdysozoa</taxon>
        <taxon>Arthropoda</taxon>
        <taxon>Hexapoda</taxon>
        <taxon>Insecta</taxon>
        <taxon>Pterygota</taxon>
        <taxon>Neoptera</taxon>
        <taxon>Endopterygota</taxon>
        <taxon>Coleoptera</taxon>
        <taxon>Polyphaga</taxon>
        <taxon>Cucujiformia</taxon>
        <taxon>Chrysomeloidea</taxon>
        <taxon>Chrysomelidae</taxon>
        <taxon>Galerucinae</taxon>
        <taxon>Diabroticina</taxon>
        <taxon>Diabroticites</taxon>
        <taxon>Diabrotica</taxon>
    </lineage>
</organism>
<dbReference type="PANTHER" id="PTHR33936">
    <property type="entry name" value="PROTEIN CBG17840"/>
    <property type="match status" value="1"/>
</dbReference>
<dbReference type="SMART" id="SM00355">
    <property type="entry name" value="ZnF_C2H2"/>
    <property type="match status" value="5"/>
</dbReference>
<keyword evidence="1" id="KW-0862">Zinc</keyword>
<dbReference type="SUPFAM" id="SSF57667">
    <property type="entry name" value="beta-beta-alpha zinc fingers"/>
    <property type="match status" value="1"/>
</dbReference>
<dbReference type="RefSeq" id="XP_050506380.1">
    <property type="nucleotide sequence ID" value="XM_050650423.1"/>
</dbReference>
<keyword evidence="1" id="KW-0863">Zinc-finger</keyword>
<dbReference type="InterPro" id="IPR052797">
    <property type="entry name" value="RegFact_GeneExpr_CellDeath"/>
</dbReference>
<feature type="domain" description="C2H2-type" evidence="2">
    <location>
        <begin position="35"/>
        <end position="63"/>
    </location>
</feature>
<accession>A0ABM5K865</accession>
<dbReference type="InterPro" id="IPR013087">
    <property type="entry name" value="Znf_C2H2_type"/>
</dbReference>
<sequence>MFECNTCDNKTYSSQKALNKHYRQFHNIIFKEVLYECHQCNKTFPSKRKLQEHHSKNHKTFRIPGTTFQCDRCDKLYASKKYLKIHEKKHQSPSSLDKYECHTCGSIFDTKNEICDHIKLHNRCKNLLCPFNECQESYNRYKHLRSHISDYHNLHLITETYTFSTNEEFNKWRSAKEQELKANYILSTSEKKLKEGVRTYYICHRSQAPRITETPKRNAKSMGTNKIGRTCPSTMIVTSNQECISVVFFPVHVGHCNELGRLRIDETDRIKIAGKLSQGVPIGRVLSDIRESAPSGEMERVHLIEKKDLNNIVRDFSIGYTTKRHKNDAVSVQLWVKAMQLLENNPVLFYKNSEEDYEGVFDKNDFVLIIMTEFQKKSLISFGQDKICIDGTHGLNQYGFQLYTVVIVDEYGSGVPAAFCFSNRSDETLFQHFFQCIKDSVGLLSANVFMSDDYPAFYNAWKSVMSEVPNRLLCTWHINKNWVQNSGKILDKNKRSLVLKTLKVLQKEIDGEAFQNELKTFVHQLQNDSDTLQFYQYFSRTYLNRLEMWAYCHRKYLGINTNMYLESLHKVIKHFYLEGRKCKRLDKTINALMNLVRDKMFERVIKLEKHKVSGKIQKIRNSHRLGGNISRDCVQQKNEKQWCVISSNDNDHTYLVEKIGKGCIDLCELKCKSCQICIHCFKCSCLDNVINYNICKHIHACCLYFFNNVLGHAPSVFKSESNNVTNNFISAVPSSSNSNRDLLNSKLEVLIGLNNRFNLGEADENIISKYLDKAIDIYNTNGQVNFEVKESVTTTQKLEPQVRMFSAKRKRRSQKDIQQPLAHETKSIKLALADSEAKVPNISTDFNFEHSYSKL</sequence>
<evidence type="ECO:0000256" key="1">
    <source>
        <dbReference type="PROSITE-ProRule" id="PRU00042"/>
    </source>
</evidence>
<dbReference type="Gene3D" id="3.30.160.60">
    <property type="entry name" value="Classic Zinc Finger"/>
    <property type="match status" value="2"/>
</dbReference>
<proteinExistence type="predicted"/>
<dbReference type="Pfam" id="PF00096">
    <property type="entry name" value="zf-C2H2"/>
    <property type="match status" value="1"/>
</dbReference>
<dbReference type="Pfam" id="PF10551">
    <property type="entry name" value="MULE"/>
    <property type="match status" value="1"/>
</dbReference>
<dbReference type="PROSITE" id="PS00028">
    <property type="entry name" value="ZINC_FINGER_C2H2_1"/>
    <property type="match status" value="4"/>
</dbReference>
<dbReference type="GeneID" id="126884489"/>
<dbReference type="InterPro" id="IPR018289">
    <property type="entry name" value="MULE_transposase_dom"/>
</dbReference>
<dbReference type="Proteomes" id="UP001652700">
    <property type="component" value="Unplaced"/>
</dbReference>
<feature type="domain" description="C2H2-type" evidence="2">
    <location>
        <begin position="99"/>
        <end position="126"/>
    </location>
</feature>
<feature type="domain" description="C2H2-type" evidence="2">
    <location>
        <begin position="68"/>
        <end position="95"/>
    </location>
</feature>
<name>A0ABM5K865_DIAVI</name>
<dbReference type="PROSITE" id="PS50157">
    <property type="entry name" value="ZINC_FINGER_C2H2_2"/>
    <property type="match status" value="3"/>
</dbReference>
<evidence type="ECO:0000313" key="3">
    <source>
        <dbReference type="EnsemblMetazoa" id="XP_050506380.1"/>
    </source>
</evidence>
<keyword evidence="1" id="KW-0479">Metal-binding</keyword>
<dbReference type="PANTHER" id="PTHR33936:SF24">
    <property type="entry name" value="C2H2-TYPE DOMAIN-CONTAINING PROTEIN"/>
    <property type="match status" value="1"/>
</dbReference>
<protein>
    <recommendedName>
        <fullName evidence="2">C2H2-type domain-containing protein</fullName>
    </recommendedName>
</protein>
<evidence type="ECO:0000259" key="2">
    <source>
        <dbReference type="PROSITE" id="PS50157"/>
    </source>
</evidence>
<dbReference type="EnsemblMetazoa" id="XM_050650423.1">
    <property type="protein sequence ID" value="XP_050506380.1"/>
    <property type="gene ID" value="LOC126884489"/>
</dbReference>
<reference evidence="3" key="1">
    <citation type="submission" date="2025-05" db="UniProtKB">
        <authorList>
            <consortium name="EnsemblMetazoa"/>
        </authorList>
    </citation>
    <scope>IDENTIFICATION</scope>
</reference>